<feature type="domain" description="Saccharopine dehydrogenase NADP binding" evidence="1">
    <location>
        <begin position="16"/>
        <end position="136"/>
    </location>
</feature>
<name>A0ABS7WBS9_STROV</name>
<evidence type="ECO:0000259" key="1">
    <source>
        <dbReference type="Pfam" id="PF03435"/>
    </source>
</evidence>
<sequence>MTDTTPGARSGETGEIWILGARGRIGGAVAAHLAAQGLKPVLVGRENGGDRLRDTAADLGTRAVVVDGVDGMAAEITRQRPAVVFNGIGNYAETASVLARACMPGGHYLDLAADLTAVPRLLDLHEEAERAGSTLVTGSGFGVLATEAVVLRLCEDRPTPAAVRVDALASVSLDAGVVGAAFAASVIDTLTTGGRRYSDGRMATSRLGADLQNLTLPDGQQAKSAGAPTAELLAAQRASKAPSVTVTTAMAPTSPVMRALAPAAGRLLSIEPLRRFAVRRMAKARMKDTPRPRRHSWGHAVVTWPDGTRREGWLRADDGMDYTASVAAAVAAGLARSEGRPGAYTPGALFGAGLAERAGGQFLLPDTARPAPGGTVLG</sequence>
<organism evidence="2 3">
    <name type="scientific">Streptomyces olivaceus</name>
    <dbReference type="NCBI Taxonomy" id="47716"/>
    <lineage>
        <taxon>Bacteria</taxon>
        <taxon>Bacillati</taxon>
        <taxon>Actinomycetota</taxon>
        <taxon>Actinomycetes</taxon>
        <taxon>Kitasatosporales</taxon>
        <taxon>Streptomycetaceae</taxon>
        <taxon>Streptomyces</taxon>
    </lineage>
</organism>
<dbReference type="PANTHER" id="PTHR43781:SF1">
    <property type="entry name" value="SACCHAROPINE DEHYDROGENASE"/>
    <property type="match status" value="1"/>
</dbReference>
<keyword evidence="3" id="KW-1185">Reference proteome</keyword>
<comment type="caution">
    <text evidence="2">The sequence shown here is derived from an EMBL/GenBank/DDBJ whole genome shotgun (WGS) entry which is preliminary data.</text>
</comment>
<dbReference type="EMBL" id="JAHSTP010000016">
    <property type="protein sequence ID" value="MBZ6155416.1"/>
    <property type="molecule type" value="Genomic_DNA"/>
</dbReference>
<protein>
    <submittedName>
        <fullName evidence="2">Saccharopine dehydrogenase NADP-binding domain-containing protein</fullName>
    </submittedName>
</protein>
<accession>A0ABS7WBS9</accession>
<dbReference type="Proteomes" id="UP000758701">
    <property type="component" value="Unassembled WGS sequence"/>
</dbReference>
<dbReference type="InterPro" id="IPR036291">
    <property type="entry name" value="NAD(P)-bd_dom_sf"/>
</dbReference>
<dbReference type="InterPro" id="IPR005097">
    <property type="entry name" value="Sacchrp_dh_NADP-bd"/>
</dbReference>
<reference evidence="2 3" key="1">
    <citation type="submission" date="2021-06" db="EMBL/GenBank/DDBJ databases">
        <title>Ecological speciation of a Streptomyces species isolated from different habitats and geographic origins.</title>
        <authorList>
            <person name="Wang J."/>
        </authorList>
    </citation>
    <scope>NUCLEOTIDE SEQUENCE [LARGE SCALE GENOMIC DNA]</scope>
    <source>
        <strain evidence="2 3">FXJ8.012</strain>
    </source>
</reference>
<evidence type="ECO:0000313" key="2">
    <source>
        <dbReference type="EMBL" id="MBZ6155416.1"/>
    </source>
</evidence>
<proteinExistence type="predicted"/>
<dbReference type="Gene3D" id="3.40.50.720">
    <property type="entry name" value="NAD(P)-binding Rossmann-like Domain"/>
    <property type="match status" value="1"/>
</dbReference>
<dbReference type="RefSeq" id="WP_224310176.1">
    <property type="nucleotide sequence ID" value="NZ_JAHSST010000017.1"/>
</dbReference>
<dbReference type="Pfam" id="PF03435">
    <property type="entry name" value="Sacchrp_dh_NADP"/>
    <property type="match status" value="1"/>
</dbReference>
<evidence type="ECO:0000313" key="3">
    <source>
        <dbReference type="Proteomes" id="UP000758701"/>
    </source>
</evidence>
<gene>
    <name evidence="2" type="ORF">KVH32_30255</name>
</gene>
<dbReference type="PANTHER" id="PTHR43781">
    <property type="entry name" value="SACCHAROPINE DEHYDROGENASE"/>
    <property type="match status" value="1"/>
</dbReference>
<dbReference type="SUPFAM" id="SSF51735">
    <property type="entry name" value="NAD(P)-binding Rossmann-fold domains"/>
    <property type="match status" value="1"/>
</dbReference>